<feature type="non-terminal residue" evidence="1">
    <location>
        <position position="55"/>
    </location>
</feature>
<name>A0A165B3B0_9APHY</name>
<organism evidence="1 2">
    <name type="scientific">Laetiporus sulphureus 93-53</name>
    <dbReference type="NCBI Taxonomy" id="1314785"/>
    <lineage>
        <taxon>Eukaryota</taxon>
        <taxon>Fungi</taxon>
        <taxon>Dikarya</taxon>
        <taxon>Basidiomycota</taxon>
        <taxon>Agaricomycotina</taxon>
        <taxon>Agaricomycetes</taxon>
        <taxon>Polyporales</taxon>
        <taxon>Laetiporus</taxon>
    </lineage>
</organism>
<gene>
    <name evidence="1" type="ORF">LAESUDRAFT_631845</name>
</gene>
<proteinExistence type="predicted"/>
<evidence type="ECO:0000313" key="2">
    <source>
        <dbReference type="Proteomes" id="UP000076871"/>
    </source>
</evidence>
<accession>A0A165B3B0</accession>
<dbReference type="EMBL" id="KV427695">
    <property type="protein sequence ID" value="KZT00141.1"/>
    <property type="molecule type" value="Genomic_DNA"/>
</dbReference>
<feature type="non-terminal residue" evidence="1">
    <location>
        <position position="1"/>
    </location>
</feature>
<reference evidence="1 2" key="1">
    <citation type="journal article" date="2016" name="Mol. Biol. Evol.">
        <title>Comparative Genomics of Early-Diverging Mushroom-Forming Fungi Provides Insights into the Origins of Lignocellulose Decay Capabilities.</title>
        <authorList>
            <person name="Nagy L.G."/>
            <person name="Riley R."/>
            <person name="Tritt A."/>
            <person name="Adam C."/>
            <person name="Daum C."/>
            <person name="Floudas D."/>
            <person name="Sun H."/>
            <person name="Yadav J.S."/>
            <person name="Pangilinan J."/>
            <person name="Larsson K.H."/>
            <person name="Matsuura K."/>
            <person name="Barry K."/>
            <person name="Labutti K."/>
            <person name="Kuo R."/>
            <person name="Ohm R.A."/>
            <person name="Bhattacharya S.S."/>
            <person name="Shirouzu T."/>
            <person name="Yoshinaga Y."/>
            <person name="Martin F.M."/>
            <person name="Grigoriev I.V."/>
            <person name="Hibbett D.S."/>
        </authorList>
    </citation>
    <scope>NUCLEOTIDE SEQUENCE [LARGE SCALE GENOMIC DNA]</scope>
    <source>
        <strain evidence="1 2">93-53</strain>
    </source>
</reference>
<dbReference type="GeneID" id="63820436"/>
<dbReference type="OrthoDB" id="2753241at2759"/>
<sequence length="55" mass="5986">SEKPWGPFRTCTDFEFAKIALNAALNKDQVNALINIINAVASGKAEFTIASDMEL</sequence>
<dbReference type="AlphaFoldDB" id="A0A165B3B0"/>
<dbReference type="InParanoid" id="A0A165B3B0"/>
<evidence type="ECO:0000313" key="1">
    <source>
        <dbReference type="EMBL" id="KZT00141.1"/>
    </source>
</evidence>
<protein>
    <submittedName>
        <fullName evidence="1">Uncharacterized protein</fullName>
    </submittedName>
</protein>
<dbReference type="RefSeq" id="XP_040757881.1">
    <property type="nucleotide sequence ID" value="XM_040903405.1"/>
</dbReference>
<dbReference type="Proteomes" id="UP000076871">
    <property type="component" value="Unassembled WGS sequence"/>
</dbReference>
<keyword evidence="2" id="KW-1185">Reference proteome</keyword>